<gene>
    <name evidence="1" type="ORF">MA20_28325</name>
</gene>
<dbReference type="EMBL" id="JRPN01000020">
    <property type="protein sequence ID" value="KGT76673.1"/>
    <property type="molecule type" value="Genomic_DNA"/>
</dbReference>
<comment type="caution">
    <text evidence="1">The sequence shown here is derived from an EMBL/GenBank/DDBJ whole genome shotgun (WGS) entry which is preliminary data.</text>
</comment>
<reference evidence="1 2" key="1">
    <citation type="submission" date="2014-09" db="EMBL/GenBank/DDBJ databases">
        <title>Draft genome of Bradyrhizobium japonicum Is-34.</title>
        <authorList>
            <person name="Tsurumaru H."/>
            <person name="Yamakawa T."/>
            <person name="Hashimoto S."/>
            <person name="Okizaki K."/>
            <person name="Kanesaki Y."/>
            <person name="Yoshikawa H."/>
            <person name="Yajima S."/>
        </authorList>
    </citation>
    <scope>NUCLEOTIDE SEQUENCE [LARGE SCALE GENOMIC DNA]</scope>
    <source>
        <strain evidence="1 2">Is-34</strain>
    </source>
</reference>
<dbReference type="RefSeq" id="WP_041957845.1">
    <property type="nucleotide sequence ID" value="NZ_JRPN01000020.1"/>
</dbReference>
<organism evidence="1 2">
    <name type="scientific">Bradyrhizobium japonicum</name>
    <dbReference type="NCBI Taxonomy" id="375"/>
    <lineage>
        <taxon>Bacteria</taxon>
        <taxon>Pseudomonadati</taxon>
        <taxon>Pseudomonadota</taxon>
        <taxon>Alphaproteobacteria</taxon>
        <taxon>Hyphomicrobiales</taxon>
        <taxon>Nitrobacteraceae</taxon>
        <taxon>Bradyrhizobium</taxon>
    </lineage>
</organism>
<evidence type="ECO:0000313" key="2">
    <source>
        <dbReference type="Proteomes" id="UP000030377"/>
    </source>
</evidence>
<protein>
    <recommendedName>
        <fullName evidence="3">N-acetyltransferase domain-containing protein</fullName>
    </recommendedName>
</protein>
<evidence type="ECO:0008006" key="3">
    <source>
        <dbReference type="Google" id="ProtNLM"/>
    </source>
</evidence>
<dbReference type="Proteomes" id="UP000030377">
    <property type="component" value="Unassembled WGS sequence"/>
</dbReference>
<name>A0A0A3YSM4_BRAJP</name>
<dbReference type="AlphaFoldDB" id="A0A0A3YSM4"/>
<dbReference type="eggNOG" id="ENOG5033MCW">
    <property type="taxonomic scope" value="Bacteria"/>
</dbReference>
<proteinExistence type="predicted"/>
<evidence type="ECO:0000313" key="1">
    <source>
        <dbReference type="EMBL" id="KGT76673.1"/>
    </source>
</evidence>
<dbReference type="STRING" id="375.BKD09_RS29500"/>
<accession>A0A0A3YSM4</accession>
<sequence length="205" mass="22556">MSMERGSFAARHDFDALPLSPDVDVRCAQSSEIAALSEMAHRLVPGVQIGTAELARYFTFDPQSILTFSRKGNLVGGMAFLFLNDRGHDALLLDDICLTAPETRYLASAKEEVAAIYIWAIAATGRGIAGLGKAAAHLRQVRFRGADCYAQPSTVAGRDIMKATGFDPVPSFQPDLWCYERPWHRQPMRMPGAIIQTRSFADARH</sequence>